<evidence type="ECO:0000313" key="3">
    <source>
        <dbReference type="Proteomes" id="UP000052022"/>
    </source>
</evidence>
<name>A0A0N7LZF5_9RHOB</name>
<keyword evidence="1" id="KW-0732">Signal</keyword>
<dbReference type="EMBL" id="CYSD01000020">
    <property type="protein sequence ID" value="CUH77521.1"/>
    <property type="molecule type" value="Genomic_DNA"/>
</dbReference>
<feature type="signal peptide" evidence="1">
    <location>
        <begin position="1"/>
        <end position="21"/>
    </location>
</feature>
<reference evidence="2 3" key="1">
    <citation type="submission" date="2015-09" db="EMBL/GenBank/DDBJ databases">
        <authorList>
            <consortium name="Swine Surveillance"/>
        </authorList>
    </citation>
    <scope>NUCLEOTIDE SEQUENCE [LARGE SCALE GENOMIC DNA]</scope>
    <source>
        <strain evidence="2 3">CECT 7557</strain>
    </source>
</reference>
<dbReference type="STRING" id="928856.SAMN04488049_11173"/>
<evidence type="ECO:0000256" key="1">
    <source>
        <dbReference type="SAM" id="SignalP"/>
    </source>
</evidence>
<feature type="chain" id="PRO_5006015728" description="DUF2946 domain-containing protein" evidence="1">
    <location>
        <begin position="22"/>
        <end position="120"/>
    </location>
</feature>
<evidence type="ECO:0008006" key="4">
    <source>
        <dbReference type="Google" id="ProtNLM"/>
    </source>
</evidence>
<dbReference type="AlphaFoldDB" id="A0A0N7LZF5"/>
<evidence type="ECO:0000313" key="2">
    <source>
        <dbReference type="EMBL" id="CUH77521.1"/>
    </source>
</evidence>
<organism evidence="2 3">
    <name type="scientific">Tritonibacter multivorans</name>
    <dbReference type="NCBI Taxonomy" id="928856"/>
    <lineage>
        <taxon>Bacteria</taxon>
        <taxon>Pseudomonadati</taxon>
        <taxon>Pseudomonadota</taxon>
        <taxon>Alphaproteobacteria</taxon>
        <taxon>Rhodobacterales</taxon>
        <taxon>Paracoccaceae</taxon>
        <taxon>Tritonibacter</taxon>
    </lineage>
</organism>
<dbReference type="RefSeq" id="WP_235811421.1">
    <property type="nucleotide sequence ID" value="NZ_CYSD01000020.1"/>
</dbReference>
<keyword evidence="3" id="KW-1185">Reference proteome</keyword>
<proteinExistence type="predicted"/>
<dbReference type="Proteomes" id="UP000052022">
    <property type="component" value="Unassembled WGS sequence"/>
</dbReference>
<protein>
    <recommendedName>
        <fullName evidence="4">DUF2946 domain-containing protein</fullName>
    </recommendedName>
</protein>
<accession>A0A0N7LZF5</accession>
<sequence length="120" mass="13047">MKRLAAYCLLLATLAAGMIPAGWMPAQTDGKMLLVLCTTDGVQETWVDIDASDEHAPMGEQMEDRSCPFAAPVHVALLPSAEIPLPRMPALAAQWAQMGFTHHTAGFHWRYDARGPPAFS</sequence>
<gene>
    <name evidence="2" type="ORF">TRM7557_01415</name>
</gene>